<keyword evidence="2" id="KW-0418">Kinase</keyword>
<evidence type="ECO:0000313" key="9">
    <source>
        <dbReference type="EMBL" id="GAY47586.1"/>
    </source>
</evidence>
<keyword evidence="4" id="KW-0732">Signal</keyword>
<sequence>MTGSNSLTVAYTITQYCSSPVFAPSPGASAIAAGILIFIAFYFRRKLSSYNSTESCLNIETFLWNYESQAPKRYCYVDIKKMTNYFKHQLGQGGYGVKLLNNSKGNGEEFINEVASISRTSHVNIVTLLGFCFEGRRRALIYDLSTENHELTRETLLQIVVGVARELEHLHLGCST</sequence>
<keyword evidence="10" id="KW-1185">Reference proteome</keyword>
<evidence type="ECO:0000256" key="1">
    <source>
        <dbReference type="ARBA" id="ARBA00004479"/>
    </source>
</evidence>
<dbReference type="InterPro" id="IPR045874">
    <property type="entry name" value="LRK10/LRL21-25-like"/>
</dbReference>
<dbReference type="GO" id="GO:0004674">
    <property type="term" value="F:protein serine/threonine kinase activity"/>
    <property type="evidence" value="ECO:0007669"/>
    <property type="project" value="UniProtKB-KW"/>
</dbReference>
<evidence type="ECO:0000256" key="5">
    <source>
        <dbReference type="ARBA" id="ARBA00022989"/>
    </source>
</evidence>
<gene>
    <name evidence="9" type="ORF">CUMW_105510</name>
</gene>
<dbReference type="STRING" id="55188.A0A2H5P5D4"/>
<protein>
    <recommendedName>
        <fullName evidence="11">Protein kinase domain-containing protein</fullName>
    </recommendedName>
</protein>
<evidence type="ECO:0000256" key="3">
    <source>
        <dbReference type="ARBA" id="ARBA00022692"/>
    </source>
</evidence>
<keyword evidence="7" id="KW-0325">Glycoprotein</keyword>
<dbReference type="Proteomes" id="UP000236630">
    <property type="component" value="Unassembled WGS sequence"/>
</dbReference>
<dbReference type="InterPro" id="IPR011009">
    <property type="entry name" value="Kinase-like_dom_sf"/>
</dbReference>
<organism evidence="9 10">
    <name type="scientific">Citrus unshiu</name>
    <name type="common">Satsuma mandarin</name>
    <name type="synonym">Citrus nobilis var. unshiu</name>
    <dbReference type="NCBI Taxonomy" id="55188"/>
    <lineage>
        <taxon>Eukaryota</taxon>
        <taxon>Viridiplantae</taxon>
        <taxon>Streptophyta</taxon>
        <taxon>Embryophyta</taxon>
        <taxon>Tracheophyta</taxon>
        <taxon>Spermatophyta</taxon>
        <taxon>Magnoliopsida</taxon>
        <taxon>eudicotyledons</taxon>
        <taxon>Gunneridae</taxon>
        <taxon>Pentapetalae</taxon>
        <taxon>rosids</taxon>
        <taxon>malvids</taxon>
        <taxon>Sapindales</taxon>
        <taxon>Rutaceae</taxon>
        <taxon>Aurantioideae</taxon>
        <taxon>Citrus</taxon>
    </lineage>
</organism>
<evidence type="ECO:0000256" key="4">
    <source>
        <dbReference type="ARBA" id="ARBA00022729"/>
    </source>
</evidence>
<evidence type="ECO:0000313" key="10">
    <source>
        <dbReference type="Proteomes" id="UP000236630"/>
    </source>
</evidence>
<keyword evidence="5 8" id="KW-1133">Transmembrane helix</keyword>
<evidence type="ECO:0008006" key="11">
    <source>
        <dbReference type="Google" id="ProtNLM"/>
    </source>
</evidence>
<evidence type="ECO:0000256" key="8">
    <source>
        <dbReference type="SAM" id="Phobius"/>
    </source>
</evidence>
<dbReference type="Gene3D" id="3.30.200.20">
    <property type="entry name" value="Phosphorylase Kinase, domain 1"/>
    <property type="match status" value="1"/>
</dbReference>
<accession>A0A2H5P5D4</accession>
<feature type="transmembrane region" description="Helical" evidence="8">
    <location>
        <begin position="21"/>
        <end position="43"/>
    </location>
</feature>
<reference evidence="9 10" key="1">
    <citation type="journal article" date="2017" name="Front. Genet.">
        <title>Draft sequencing of the heterozygous diploid genome of Satsuma (Citrus unshiu Marc.) using a hybrid assembly approach.</title>
        <authorList>
            <person name="Shimizu T."/>
            <person name="Tanizawa Y."/>
            <person name="Mochizuki T."/>
            <person name="Nagasaki H."/>
            <person name="Yoshioka T."/>
            <person name="Toyoda A."/>
            <person name="Fujiyama A."/>
            <person name="Kaminuma E."/>
            <person name="Nakamura Y."/>
        </authorList>
    </citation>
    <scope>NUCLEOTIDE SEQUENCE [LARGE SCALE GENOMIC DNA]</scope>
    <source>
        <strain evidence="10">cv. Miyagawa wase</strain>
    </source>
</reference>
<name>A0A2H5P5D4_CITUN</name>
<keyword evidence="6 8" id="KW-0472">Membrane</keyword>
<keyword evidence="3 8" id="KW-0812">Transmembrane</keyword>
<dbReference type="SUPFAM" id="SSF56112">
    <property type="entry name" value="Protein kinase-like (PK-like)"/>
    <property type="match status" value="1"/>
</dbReference>
<proteinExistence type="predicted"/>
<dbReference type="EMBL" id="BDQV01000039">
    <property type="protein sequence ID" value="GAY47586.1"/>
    <property type="molecule type" value="Genomic_DNA"/>
</dbReference>
<evidence type="ECO:0000256" key="2">
    <source>
        <dbReference type="ARBA" id="ARBA00022527"/>
    </source>
</evidence>
<evidence type="ECO:0000256" key="7">
    <source>
        <dbReference type="ARBA" id="ARBA00023180"/>
    </source>
</evidence>
<comment type="subcellular location">
    <subcellularLocation>
        <location evidence="1">Membrane</location>
        <topology evidence="1">Single-pass type I membrane protein</topology>
    </subcellularLocation>
</comment>
<keyword evidence="2" id="KW-0723">Serine/threonine-protein kinase</keyword>
<dbReference type="AlphaFoldDB" id="A0A2H5P5D4"/>
<evidence type="ECO:0000256" key="6">
    <source>
        <dbReference type="ARBA" id="ARBA00023136"/>
    </source>
</evidence>
<comment type="caution">
    <text evidence="9">The sequence shown here is derived from an EMBL/GenBank/DDBJ whole genome shotgun (WGS) entry which is preliminary data.</text>
</comment>
<dbReference type="PANTHER" id="PTHR27009">
    <property type="entry name" value="RUST RESISTANCE KINASE LR10-RELATED"/>
    <property type="match status" value="1"/>
</dbReference>
<keyword evidence="2" id="KW-0808">Transferase</keyword>
<dbReference type="GO" id="GO:0016020">
    <property type="term" value="C:membrane"/>
    <property type="evidence" value="ECO:0007669"/>
    <property type="project" value="UniProtKB-SubCell"/>
</dbReference>